<dbReference type="EMBL" id="CM003146">
    <property type="protein sequence ID" value="KIS68929.1"/>
    <property type="molecule type" value="Genomic_DNA"/>
</dbReference>
<dbReference type="GeneID" id="23567741"/>
<reference evidence="2 3" key="1">
    <citation type="journal article" date="2006" name="Nature">
        <title>Insights from the genome of the biotrophic fungal plant pathogen Ustilago maydis.</title>
        <authorList>
            <person name="Kamper J."/>
            <person name="Kahmann R."/>
            <person name="Bolker M."/>
            <person name="Ma L.J."/>
            <person name="Brefort T."/>
            <person name="Saville B.J."/>
            <person name="Banuett F."/>
            <person name="Kronstad J.W."/>
            <person name="Gold S.E."/>
            <person name="Muller O."/>
            <person name="Perlin M.H."/>
            <person name="Wosten H.A."/>
            <person name="de Vries R."/>
            <person name="Ruiz-Herrera J."/>
            <person name="Reynaga-Pena C.G."/>
            <person name="Snetselaar K."/>
            <person name="McCann M."/>
            <person name="Perez-Martin J."/>
            <person name="Feldbrugge M."/>
            <person name="Basse C.W."/>
            <person name="Steinberg G."/>
            <person name="Ibeas J.I."/>
            <person name="Holloman W."/>
            <person name="Guzman P."/>
            <person name="Farman M."/>
            <person name="Stajich J.E."/>
            <person name="Sentandreu R."/>
            <person name="Gonzalez-Prieto J.M."/>
            <person name="Kennell J.C."/>
            <person name="Molina L."/>
            <person name="Schirawski J."/>
            <person name="Mendoza-Mendoza A."/>
            <person name="Greilinger D."/>
            <person name="Munch K."/>
            <person name="Rossel N."/>
            <person name="Scherer M."/>
            <person name="Vranes M."/>
            <person name="Ladendorf O."/>
            <person name="Vincon V."/>
            <person name="Fuchs U."/>
            <person name="Sandrock B."/>
            <person name="Meng S."/>
            <person name="Ho E.C."/>
            <person name="Cahill M.J."/>
            <person name="Boyce K.J."/>
            <person name="Klose J."/>
            <person name="Klosterman S.J."/>
            <person name="Deelstra H.J."/>
            <person name="Ortiz-Castellanos L."/>
            <person name="Li W."/>
            <person name="Sanchez-Alonso P."/>
            <person name="Schreier P.H."/>
            <person name="Hauser-Hahn I."/>
            <person name="Vaupel M."/>
            <person name="Koopmann E."/>
            <person name="Friedrich G."/>
            <person name="Voss H."/>
            <person name="Schluter T."/>
            <person name="Margolis J."/>
            <person name="Platt D."/>
            <person name="Swimmer C."/>
            <person name="Gnirke A."/>
            <person name="Chen F."/>
            <person name="Vysotskaia V."/>
            <person name="Mannhaupt G."/>
            <person name="Guldener U."/>
            <person name="Munsterkotter M."/>
            <person name="Haase D."/>
            <person name="Oesterheld M."/>
            <person name="Mewes H.W."/>
            <person name="Mauceli E.W."/>
            <person name="DeCaprio D."/>
            <person name="Wade C.M."/>
            <person name="Butler J."/>
            <person name="Young S."/>
            <person name="Jaffe D.B."/>
            <person name="Calvo S."/>
            <person name="Nusbaum C."/>
            <person name="Galagan J."/>
            <person name="Birren B.W."/>
        </authorList>
    </citation>
    <scope>NUCLEOTIDE SEQUENCE [LARGE SCALE GENOMIC DNA]</scope>
    <source>
        <strain evidence="3">DSM 14603 / FGSC 9021 / UM521</strain>
    </source>
</reference>
<sequence>MNLNHNKYDPHGVQRLLEILRRQQDTNSNAISTPVIAAPTSETRSSTLPHPYASNPFSLASSSSSPLGSRIHAIDVESEAAQRRRNYNAPSANYGVSALSDERFDPYALNPFSASDAVISKRALAVASALPNAKPAVAASAEARDLASLSFAEALPILSTLSTDSSALTRIRTLRKQQHQLEHRLSKEYRQFSATADKQFPNAKARRAQDEKRRIAMLHQWDECVRKQQDELKKAGIPAVKVTTEKREMDKQRKVLNVLVEMLDDAETEDRNG</sequence>
<evidence type="ECO:0000313" key="2">
    <source>
        <dbReference type="EMBL" id="KIS68929.1"/>
    </source>
</evidence>
<evidence type="ECO:0000256" key="1">
    <source>
        <dbReference type="SAM" id="MobiDB-lite"/>
    </source>
</evidence>
<keyword evidence="3" id="KW-1185">Reference proteome</keyword>
<feature type="region of interest" description="Disordered" evidence="1">
    <location>
        <begin position="30"/>
        <end position="50"/>
    </location>
</feature>
<protein>
    <submittedName>
        <fullName evidence="2">Uncharacterized protein</fullName>
    </submittedName>
</protein>
<dbReference type="OrthoDB" id="21617at2759"/>
<dbReference type="eggNOG" id="ENOG502SBDC">
    <property type="taxonomic scope" value="Eukaryota"/>
</dbReference>
<dbReference type="Proteomes" id="UP000000561">
    <property type="component" value="Chromosome 7"/>
</dbReference>
<dbReference type="VEuPathDB" id="FungiDB:UMAG_11934"/>
<proteinExistence type="predicted"/>
<dbReference type="InParanoid" id="A0A0D1DXR1"/>
<dbReference type="RefSeq" id="XP_011389561.1">
    <property type="nucleotide sequence ID" value="XM_011391259.1"/>
</dbReference>
<dbReference type="AlphaFoldDB" id="A0A0D1DXR1"/>
<accession>A0A0D1DXR1</accession>
<organism evidence="2 3">
    <name type="scientific">Mycosarcoma maydis</name>
    <name type="common">Corn smut fungus</name>
    <name type="synonym">Ustilago maydis</name>
    <dbReference type="NCBI Taxonomy" id="5270"/>
    <lineage>
        <taxon>Eukaryota</taxon>
        <taxon>Fungi</taxon>
        <taxon>Dikarya</taxon>
        <taxon>Basidiomycota</taxon>
        <taxon>Ustilaginomycotina</taxon>
        <taxon>Ustilaginomycetes</taxon>
        <taxon>Ustilaginales</taxon>
        <taxon>Ustilaginaceae</taxon>
        <taxon>Mycosarcoma</taxon>
    </lineage>
</organism>
<gene>
    <name evidence="2" type="ORF">UMAG_11934</name>
</gene>
<dbReference type="KEGG" id="uma:UMAG_11934"/>
<evidence type="ECO:0000313" key="3">
    <source>
        <dbReference type="Proteomes" id="UP000000561"/>
    </source>
</evidence>
<name>A0A0D1DXR1_MYCMD</name>